<organism evidence="3 4">
    <name type="scientific">Pyxidicoccus parkwayensis</name>
    <dbReference type="NCBI Taxonomy" id="2813578"/>
    <lineage>
        <taxon>Bacteria</taxon>
        <taxon>Pseudomonadati</taxon>
        <taxon>Myxococcota</taxon>
        <taxon>Myxococcia</taxon>
        <taxon>Myxococcales</taxon>
        <taxon>Cystobacterineae</taxon>
        <taxon>Myxococcaceae</taxon>
        <taxon>Pyxidicoccus</taxon>
    </lineage>
</organism>
<dbReference type="PANTHER" id="PTHR11820">
    <property type="entry name" value="ACYLPYRUVASE"/>
    <property type="match status" value="1"/>
</dbReference>
<sequence>MFKTPQATPAVMRALTPERTPGKLLPLELAPRQVHALGLTYAAHINETGGEAEGPAVFTKDPASLLHEGDTVKCPSHESLLMAVERLDARLVASLSARFSSLPPLLDYEVELGLLMLEDTRAADLERPGFAPPVGYFLANDVTARSVQVLGEGRQDRMAFWCAAKSFPGFMVAGPLLWVPDTPQAAACLDVTLTLTVNGELRQQGRTMDLILSPRELLLQAARATSSGLLEKGDAVLTGTPSGVAFTVPPWKRKVGALLPAMARLSAALRTHARNPRMLKPGDVVEMDGGVLGRRRFVIG</sequence>
<evidence type="ECO:0000259" key="2">
    <source>
        <dbReference type="Pfam" id="PF01557"/>
    </source>
</evidence>
<dbReference type="InterPro" id="IPR036663">
    <property type="entry name" value="Fumarylacetoacetase_C_sf"/>
</dbReference>
<keyword evidence="1" id="KW-0479">Metal-binding</keyword>
<dbReference type="EMBL" id="CP071090">
    <property type="protein sequence ID" value="QSQ26091.1"/>
    <property type="molecule type" value="Genomic_DNA"/>
</dbReference>
<protein>
    <submittedName>
        <fullName evidence="3">Fumarylacetoacetate hydrolase family protein</fullName>
    </submittedName>
</protein>
<reference evidence="3 4" key="1">
    <citation type="submission" date="2021-02" db="EMBL/GenBank/DDBJ databases">
        <title>De Novo genome assembly of isolated myxobacteria.</title>
        <authorList>
            <person name="Stevens D.C."/>
        </authorList>
    </citation>
    <scope>NUCLEOTIDE SEQUENCE [LARGE SCALE GENOMIC DNA]</scope>
    <source>
        <strain evidence="4">SCPEA02</strain>
    </source>
</reference>
<dbReference type="PANTHER" id="PTHR11820:SF7">
    <property type="entry name" value="ACYLPYRUVASE FAHD1, MITOCHONDRIAL"/>
    <property type="match status" value="1"/>
</dbReference>
<dbReference type="RefSeq" id="WP_206727641.1">
    <property type="nucleotide sequence ID" value="NZ_CP071090.1"/>
</dbReference>
<dbReference type="SUPFAM" id="SSF56529">
    <property type="entry name" value="FAH"/>
    <property type="match status" value="1"/>
</dbReference>
<gene>
    <name evidence="3" type="ORF">JY651_14685</name>
</gene>
<feature type="domain" description="Fumarylacetoacetase-like C-terminal" evidence="2">
    <location>
        <begin position="35"/>
        <end position="294"/>
    </location>
</feature>
<keyword evidence="4" id="KW-1185">Reference proteome</keyword>
<keyword evidence="3" id="KW-0378">Hydrolase</keyword>
<evidence type="ECO:0000256" key="1">
    <source>
        <dbReference type="ARBA" id="ARBA00022723"/>
    </source>
</evidence>
<accession>A0ABX7P6K6</accession>
<dbReference type="Gene3D" id="3.90.850.10">
    <property type="entry name" value="Fumarylacetoacetase-like, C-terminal domain"/>
    <property type="match status" value="1"/>
</dbReference>
<proteinExistence type="predicted"/>
<dbReference type="GO" id="GO:0016787">
    <property type="term" value="F:hydrolase activity"/>
    <property type="evidence" value="ECO:0007669"/>
    <property type="project" value="UniProtKB-KW"/>
</dbReference>
<dbReference type="Pfam" id="PF01557">
    <property type="entry name" value="FAA_hydrolase"/>
    <property type="match status" value="1"/>
</dbReference>
<name>A0ABX7P6K6_9BACT</name>
<dbReference type="InterPro" id="IPR011234">
    <property type="entry name" value="Fumarylacetoacetase-like_C"/>
</dbReference>
<evidence type="ECO:0000313" key="4">
    <source>
        <dbReference type="Proteomes" id="UP000662747"/>
    </source>
</evidence>
<dbReference type="Proteomes" id="UP000662747">
    <property type="component" value="Chromosome"/>
</dbReference>
<evidence type="ECO:0000313" key="3">
    <source>
        <dbReference type="EMBL" id="QSQ26091.1"/>
    </source>
</evidence>